<reference evidence="4 5" key="1">
    <citation type="submission" date="2019-06" db="EMBL/GenBank/DDBJ databases">
        <title>Sequencing the genomes of 1000 actinobacteria strains.</title>
        <authorList>
            <person name="Klenk H.-P."/>
        </authorList>
    </citation>
    <scope>NUCLEOTIDE SEQUENCE [LARGE SCALE GENOMIC DNA]</scope>
    <source>
        <strain evidence="4 5">DSM 45679</strain>
    </source>
</reference>
<evidence type="ECO:0000313" key="4">
    <source>
        <dbReference type="EMBL" id="TQJ04789.1"/>
    </source>
</evidence>
<evidence type="ECO:0000259" key="3">
    <source>
        <dbReference type="PROSITE" id="PS50977"/>
    </source>
</evidence>
<organism evidence="4 5">
    <name type="scientific">Amycolatopsis cihanbeyliensis</name>
    <dbReference type="NCBI Taxonomy" id="1128664"/>
    <lineage>
        <taxon>Bacteria</taxon>
        <taxon>Bacillati</taxon>
        <taxon>Actinomycetota</taxon>
        <taxon>Actinomycetes</taxon>
        <taxon>Pseudonocardiales</taxon>
        <taxon>Pseudonocardiaceae</taxon>
        <taxon>Amycolatopsis</taxon>
    </lineage>
</organism>
<comment type="caution">
    <text evidence="4">The sequence shown here is derived from an EMBL/GenBank/DDBJ whole genome shotgun (WGS) entry which is preliminary data.</text>
</comment>
<accession>A0A542DNW8</accession>
<dbReference type="AlphaFoldDB" id="A0A542DNW8"/>
<sequence>MRTSPTRNWRGVSAEDRRSGRRARLVEAGLEVIGTQGWAAATVRSVCREAGLTERYFYESFADRDALLVAVYEQVLTEGIESVLRAVAEAPRDFRQTVRAAITAGVDLVTGDRRKGRVLVLEATSNESLQRRRQEGMRAQATLVSELARDFLGERAPDPADAEITSLAMVGTLAEVGGAYLEGRLQVSRQRLIDHLSGIVVAAATVSSAQP</sequence>
<dbReference type="SUPFAM" id="SSF46689">
    <property type="entry name" value="Homeodomain-like"/>
    <property type="match status" value="1"/>
</dbReference>
<dbReference type="Proteomes" id="UP000320876">
    <property type="component" value="Unassembled WGS sequence"/>
</dbReference>
<dbReference type="GO" id="GO:0003700">
    <property type="term" value="F:DNA-binding transcription factor activity"/>
    <property type="evidence" value="ECO:0007669"/>
    <property type="project" value="TreeGrafter"/>
</dbReference>
<dbReference type="InterPro" id="IPR009057">
    <property type="entry name" value="Homeodomain-like_sf"/>
</dbReference>
<proteinExistence type="predicted"/>
<dbReference type="Gene3D" id="1.10.357.10">
    <property type="entry name" value="Tetracycline Repressor, domain 2"/>
    <property type="match status" value="1"/>
</dbReference>
<feature type="domain" description="HTH tetR-type" evidence="3">
    <location>
        <begin position="19"/>
        <end position="79"/>
    </location>
</feature>
<evidence type="ECO:0000256" key="1">
    <source>
        <dbReference type="ARBA" id="ARBA00023125"/>
    </source>
</evidence>
<dbReference type="EMBL" id="VFML01000001">
    <property type="protein sequence ID" value="TQJ04789.1"/>
    <property type="molecule type" value="Genomic_DNA"/>
</dbReference>
<evidence type="ECO:0000313" key="5">
    <source>
        <dbReference type="Proteomes" id="UP000320876"/>
    </source>
</evidence>
<feature type="DNA-binding region" description="H-T-H motif" evidence="2">
    <location>
        <begin position="42"/>
        <end position="61"/>
    </location>
</feature>
<dbReference type="InterPro" id="IPR001647">
    <property type="entry name" value="HTH_TetR"/>
</dbReference>
<dbReference type="InterPro" id="IPR050109">
    <property type="entry name" value="HTH-type_TetR-like_transc_reg"/>
</dbReference>
<dbReference type="PROSITE" id="PS50977">
    <property type="entry name" value="HTH_TETR_2"/>
    <property type="match status" value="1"/>
</dbReference>
<evidence type="ECO:0000256" key="2">
    <source>
        <dbReference type="PROSITE-ProRule" id="PRU00335"/>
    </source>
</evidence>
<dbReference type="Pfam" id="PF00440">
    <property type="entry name" value="TetR_N"/>
    <property type="match status" value="1"/>
</dbReference>
<name>A0A542DNW8_AMYCI</name>
<keyword evidence="1 2" id="KW-0238">DNA-binding</keyword>
<dbReference type="RefSeq" id="WP_170220899.1">
    <property type="nucleotide sequence ID" value="NZ_VFML01000001.1"/>
</dbReference>
<dbReference type="GO" id="GO:0000976">
    <property type="term" value="F:transcription cis-regulatory region binding"/>
    <property type="evidence" value="ECO:0007669"/>
    <property type="project" value="TreeGrafter"/>
</dbReference>
<dbReference type="InterPro" id="IPR036271">
    <property type="entry name" value="Tet_transcr_reg_TetR-rel_C_sf"/>
</dbReference>
<dbReference type="SUPFAM" id="SSF48498">
    <property type="entry name" value="Tetracyclin repressor-like, C-terminal domain"/>
    <property type="match status" value="1"/>
</dbReference>
<protein>
    <submittedName>
        <fullName evidence="4">TetR family transcriptional regulator</fullName>
    </submittedName>
</protein>
<dbReference type="PANTHER" id="PTHR30055">
    <property type="entry name" value="HTH-TYPE TRANSCRIPTIONAL REGULATOR RUTR"/>
    <property type="match status" value="1"/>
</dbReference>
<keyword evidence="5" id="KW-1185">Reference proteome</keyword>
<dbReference type="PANTHER" id="PTHR30055:SF209">
    <property type="entry name" value="POSSIBLE TRANSCRIPTIONAL REGULATORY PROTEIN (PROBABLY TETR-FAMILY)"/>
    <property type="match status" value="1"/>
</dbReference>
<gene>
    <name evidence="4" type="ORF">FB471_4598</name>
</gene>